<proteinExistence type="predicted"/>
<dbReference type="Proteomes" id="UP000194012">
    <property type="component" value="Unassembled WGS sequence"/>
</dbReference>
<evidence type="ECO:0000313" key="1">
    <source>
        <dbReference type="EMBL" id="SLN43047.1"/>
    </source>
</evidence>
<evidence type="ECO:0008006" key="3">
    <source>
        <dbReference type="Google" id="ProtNLM"/>
    </source>
</evidence>
<dbReference type="SUPFAM" id="SSF51735">
    <property type="entry name" value="NAD(P)-binding Rossmann-fold domains"/>
    <property type="match status" value="1"/>
</dbReference>
<accession>A0A1X6Z804</accession>
<dbReference type="InterPro" id="IPR036291">
    <property type="entry name" value="NAD(P)-bd_dom_sf"/>
</dbReference>
<protein>
    <recommendedName>
        <fullName evidence="3">RmlD substrate binding domain protein</fullName>
    </recommendedName>
</protein>
<gene>
    <name evidence="1" type="ORF">ROG8370_01823</name>
</gene>
<name>A0A1X6Z804_9RHOB</name>
<sequence>MHKSVLILGSSGRFGRHAAEAFWNAGWNIHLFERGPEDLTQAAATADVIVAGWNPPYTDWAAQVPTLHARIQAAARASGATVILPGNVYVYAPETPLPWGPRRTQNATNPMGRIRVALEQSYRQSGVQTIVLRAGDFIDTEPSDSWLDRVILKGVHKGRLSYPGPLNVPHAWAFLPDLARAAVALADMRNDLDRFEDMAFDGYTLSATQMAAILSDVTGRAVEARPMPWLPIQVARPFWPMARHLLEMRYLWQAPHSLDGSRLAGLCPRLPVTSPEEAFKAAAAPFLTRPKRSRCQSIPRSTQTIR</sequence>
<evidence type="ECO:0000313" key="2">
    <source>
        <dbReference type="Proteomes" id="UP000194012"/>
    </source>
</evidence>
<reference evidence="2" key="1">
    <citation type="submission" date="2017-03" db="EMBL/GenBank/DDBJ databases">
        <authorList>
            <person name="Rodrigo-Torres L."/>
            <person name="Arahal R.D."/>
            <person name="Lucena T."/>
        </authorList>
    </citation>
    <scope>NUCLEOTIDE SEQUENCE [LARGE SCALE GENOMIC DNA]</scope>
    <source>
        <strain evidence="2">CECT 8370</strain>
    </source>
</reference>
<keyword evidence="2" id="KW-1185">Reference proteome</keyword>
<dbReference type="EMBL" id="FWFJ01000014">
    <property type="protein sequence ID" value="SLN43047.1"/>
    <property type="molecule type" value="Genomic_DNA"/>
</dbReference>
<organism evidence="1 2">
    <name type="scientific">Roseovarius gaetbuli</name>
    <dbReference type="NCBI Taxonomy" id="1356575"/>
    <lineage>
        <taxon>Bacteria</taxon>
        <taxon>Pseudomonadati</taxon>
        <taxon>Pseudomonadota</taxon>
        <taxon>Alphaproteobacteria</taxon>
        <taxon>Rhodobacterales</taxon>
        <taxon>Roseobacteraceae</taxon>
        <taxon>Roseovarius</taxon>
    </lineage>
</organism>
<dbReference type="OrthoDB" id="7170465at2"/>
<dbReference type="AlphaFoldDB" id="A0A1X6Z804"/>
<dbReference type="RefSeq" id="WP_085826779.1">
    <property type="nucleotide sequence ID" value="NZ_FWFJ01000014.1"/>
</dbReference>
<dbReference type="Gene3D" id="3.40.50.720">
    <property type="entry name" value="NAD(P)-binding Rossmann-like Domain"/>
    <property type="match status" value="1"/>
</dbReference>